<evidence type="ECO:0000256" key="2">
    <source>
        <dbReference type="ARBA" id="ARBA00022840"/>
    </source>
</evidence>
<dbReference type="PANTHER" id="PTHR39206">
    <property type="entry name" value="SLL8004 PROTEIN"/>
    <property type="match status" value="1"/>
</dbReference>
<accession>A0ABY5IV75</accession>
<dbReference type="RefSeq" id="WP_256552376.1">
    <property type="nucleotide sequence ID" value="NZ_CP101751.1"/>
</dbReference>
<gene>
    <name evidence="4" type="ORF">NOX80_05845</name>
</gene>
<dbReference type="InterPro" id="IPR010488">
    <property type="entry name" value="Zeta_toxin_domain"/>
</dbReference>
<reference evidence="4" key="1">
    <citation type="submission" date="2022-07" db="EMBL/GenBank/DDBJ databases">
        <title>Isolation, identification, and degradation of a PFOSA degrading strain from sewage treatment plant.</title>
        <authorList>
            <person name="Zhang L."/>
            <person name="Huo Y."/>
        </authorList>
    </citation>
    <scope>NUCLEOTIDE SEQUENCE</scope>
    <source>
        <strain evidence="4">C1</strain>
    </source>
</reference>
<sequence>MPNRRIRIFAGPNGSGKSSLFSEFTKVYSTGTFINADEIENKLTTKGLIDLNEFNVVASQDDLILFSKLPSSISLIAKAQQENHPITIKISNNCIVDHSKDSHSYEASYVASFIRHILIQQGKSFSFETVMSHDSKIKEIQDLLKSGYQPYLYFVCIDDPEVNISRVENRVKKGGHAVLNEKIIERYSRTLKLLHQVLPLCYRAYLFDNSGKKLIMVAELYNNEMQLLTDTPPQWFIDYVLPYYTT</sequence>
<evidence type="ECO:0000313" key="5">
    <source>
        <dbReference type="Proteomes" id="UP001059844"/>
    </source>
</evidence>
<protein>
    <submittedName>
        <fullName evidence="4">Zeta toxin family protein</fullName>
    </submittedName>
</protein>
<keyword evidence="1" id="KW-0547">Nucleotide-binding</keyword>
<dbReference type="Proteomes" id="UP001059844">
    <property type="component" value="Chromosome"/>
</dbReference>
<dbReference type="Pfam" id="PF06414">
    <property type="entry name" value="Zeta_toxin"/>
    <property type="match status" value="1"/>
</dbReference>
<keyword evidence="5" id="KW-1185">Reference proteome</keyword>
<evidence type="ECO:0000313" key="4">
    <source>
        <dbReference type="EMBL" id="UUC46719.1"/>
    </source>
</evidence>
<organism evidence="4 5">
    <name type="scientific">Flavobacterium cerinum</name>
    <dbReference type="NCBI Taxonomy" id="2502784"/>
    <lineage>
        <taxon>Bacteria</taxon>
        <taxon>Pseudomonadati</taxon>
        <taxon>Bacteroidota</taxon>
        <taxon>Flavobacteriia</taxon>
        <taxon>Flavobacteriales</taxon>
        <taxon>Flavobacteriaceae</taxon>
        <taxon>Flavobacterium</taxon>
    </lineage>
</organism>
<evidence type="ECO:0000259" key="3">
    <source>
        <dbReference type="Pfam" id="PF06414"/>
    </source>
</evidence>
<evidence type="ECO:0000256" key="1">
    <source>
        <dbReference type="ARBA" id="ARBA00022741"/>
    </source>
</evidence>
<keyword evidence="2" id="KW-0067">ATP-binding</keyword>
<dbReference type="SUPFAM" id="SSF52540">
    <property type="entry name" value="P-loop containing nucleoside triphosphate hydrolases"/>
    <property type="match status" value="1"/>
</dbReference>
<dbReference type="EMBL" id="CP101751">
    <property type="protein sequence ID" value="UUC46719.1"/>
    <property type="molecule type" value="Genomic_DNA"/>
</dbReference>
<proteinExistence type="predicted"/>
<name>A0ABY5IV75_9FLAO</name>
<dbReference type="PANTHER" id="PTHR39206:SF1">
    <property type="entry name" value="SLL8004 PROTEIN"/>
    <property type="match status" value="1"/>
</dbReference>
<dbReference type="Gene3D" id="3.40.50.300">
    <property type="entry name" value="P-loop containing nucleotide triphosphate hydrolases"/>
    <property type="match status" value="1"/>
</dbReference>
<feature type="domain" description="Zeta toxin" evidence="3">
    <location>
        <begin position="82"/>
        <end position="192"/>
    </location>
</feature>
<dbReference type="InterPro" id="IPR027417">
    <property type="entry name" value="P-loop_NTPase"/>
</dbReference>